<evidence type="ECO:0000259" key="5">
    <source>
        <dbReference type="PROSITE" id="PS50932"/>
    </source>
</evidence>
<dbReference type="PANTHER" id="PTHR30146">
    <property type="entry name" value="LACI-RELATED TRANSCRIPTIONAL REPRESSOR"/>
    <property type="match status" value="1"/>
</dbReference>
<dbReference type="CDD" id="cd06267">
    <property type="entry name" value="PBP1_LacI_sugar_binding-like"/>
    <property type="match status" value="1"/>
</dbReference>
<name>A0A7M2YZZ2_9ACTN</name>
<evidence type="ECO:0000313" key="7">
    <source>
        <dbReference type="Proteomes" id="UP000254134"/>
    </source>
</evidence>
<dbReference type="Proteomes" id="UP000254134">
    <property type="component" value="Unassembled WGS sequence"/>
</dbReference>
<accession>A0A7M2YZZ2</accession>
<dbReference type="GO" id="GO:0000976">
    <property type="term" value="F:transcription cis-regulatory region binding"/>
    <property type="evidence" value="ECO:0007669"/>
    <property type="project" value="TreeGrafter"/>
</dbReference>
<evidence type="ECO:0000256" key="4">
    <source>
        <dbReference type="ARBA" id="ARBA00023163"/>
    </source>
</evidence>
<organism evidence="6 7">
    <name type="scientific">Gaiella occulta</name>
    <dbReference type="NCBI Taxonomy" id="1002870"/>
    <lineage>
        <taxon>Bacteria</taxon>
        <taxon>Bacillati</taxon>
        <taxon>Actinomycetota</taxon>
        <taxon>Thermoleophilia</taxon>
        <taxon>Gaiellales</taxon>
        <taxon>Gaiellaceae</taxon>
        <taxon>Gaiella</taxon>
    </lineage>
</organism>
<evidence type="ECO:0000256" key="1">
    <source>
        <dbReference type="ARBA" id="ARBA00022491"/>
    </source>
</evidence>
<dbReference type="PROSITE" id="PS50932">
    <property type="entry name" value="HTH_LACI_2"/>
    <property type="match status" value="1"/>
</dbReference>
<gene>
    <name evidence="6" type="ORF">Gocc_0127</name>
</gene>
<dbReference type="AlphaFoldDB" id="A0A7M2YZZ2"/>
<reference evidence="7" key="2">
    <citation type="journal article" date="2019" name="MicrobiologyOpen">
        <title>High-quality draft genome sequence of Gaiella occulta isolated from a 150 meter deep mineral water borehole and comparison with the genome sequences of other deep-branching lineages of the phylum Actinobacteria.</title>
        <authorList>
            <person name="Severino R."/>
            <person name="Froufe H.J.C."/>
            <person name="Barroso C."/>
            <person name="Albuquerque L."/>
            <person name="Lobo-da-Cunha A."/>
            <person name="da Costa M.S."/>
            <person name="Egas C."/>
        </authorList>
    </citation>
    <scope>NUCLEOTIDE SEQUENCE [LARGE SCALE GENOMIC DNA]</scope>
    <source>
        <strain evidence="7">F2-233</strain>
    </source>
</reference>
<dbReference type="PANTHER" id="PTHR30146:SF148">
    <property type="entry name" value="HTH-TYPE TRANSCRIPTIONAL REPRESSOR PURR-RELATED"/>
    <property type="match status" value="1"/>
</dbReference>
<keyword evidence="3" id="KW-0238">DNA-binding</keyword>
<dbReference type="InterPro" id="IPR046335">
    <property type="entry name" value="LacI/GalR-like_sensor"/>
</dbReference>
<keyword evidence="1" id="KW-0678">Repressor</keyword>
<dbReference type="SMART" id="SM00354">
    <property type="entry name" value="HTH_LACI"/>
    <property type="match status" value="1"/>
</dbReference>
<evidence type="ECO:0000256" key="2">
    <source>
        <dbReference type="ARBA" id="ARBA00023015"/>
    </source>
</evidence>
<keyword evidence="2" id="KW-0805">Transcription regulation</keyword>
<dbReference type="SUPFAM" id="SSF53822">
    <property type="entry name" value="Periplasmic binding protein-like I"/>
    <property type="match status" value="1"/>
</dbReference>
<dbReference type="Pfam" id="PF13377">
    <property type="entry name" value="Peripla_BP_3"/>
    <property type="match status" value="1"/>
</dbReference>
<keyword evidence="7" id="KW-1185">Reference proteome</keyword>
<dbReference type="InterPro" id="IPR010982">
    <property type="entry name" value="Lambda_DNA-bd_dom_sf"/>
</dbReference>
<dbReference type="Pfam" id="PF00356">
    <property type="entry name" value="LacI"/>
    <property type="match status" value="1"/>
</dbReference>
<dbReference type="InterPro" id="IPR028082">
    <property type="entry name" value="Peripla_BP_I"/>
</dbReference>
<reference evidence="6 7" key="1">
    <citation type="submission" date="2018-07" db="EMBL/GenBank/DDBJ databases">
        <title>High-quality-draft genome sequence of Gaiella occulta.</title>
        <authorList>
            <person name="Severino R."/>
            <person name="Froufe H.J.C."/>
            <person name="Rainey F.A."/>
            <person name="Barroso C."/>
            <person name="Albuquerque L."/>
            <person name="Lobo-Da-Cunha A."/>
            <person name="Da Costa M.S."/>
            <person name="Egas C."/>
        </authorList>
    </citation>
    <scope>NUCLEOTIDE SEQUENCE [LARGE SCALE GENOMIC DNA]</scope>
    <source>
        <strain evidence="6 7">F2-233</strain>
    </source>
</reference>
<dbReference type="Gene3D" id="3.40.50.2300">
    <property type="match status" value="2"/>
</dbReference>
<dbReference type="CDD" id="cd01392">
    <property type="entry name" value="HTH_LacI"/>
    <property type="match status" value="1"/>
</dbReference>
<dbReference type="GO" id="GO:0003700">
    <property type="term" value="F:DNA-binding transcription factor activity"/>
    <property type="evidence" value="ECO:0007669"/>
    <property type="project" value="TreeGrafter"/>
</dbReference>
<keyword evidence="4" id="KW-0804">Transcription</keyword>
<dbReference type="SUPFAM" id="SSF47413">
    <property type="entry name" value="lambda repressor-like DNA-binding domains"/>
    <property type="match status" value="1"/>
</dbReference>
<dbReference type="InterPro" id="IPR000843">
    <property type="entry name" value="HTH_LacI"/>
</dbReference>
<dbReference type="Gene3D" id="1.10.260.40">
    <property type="entry name" value="lambda repressor-like DNA-binding domains"/>
    <property type="match status" value="1"/>
</dbReference>
<sequence>MRSRNEPVKWPAAGVRVTMEDVAREAGVSRALVSLVMRDSPKVGVKRRERVLAVAERLGYRPNAMARGLASRRTRTVGVLLNELHNPFYAEVLDGVDEEAERLGYRILIASAGARTRGEERAVEAFLEYRTDGIVLVGPRLSASAITGLAEAVPVVVVARVMRSSMVDSVANDDYQGVRAVVGHLTALGHRRIAHIDGGSGAGASTRRAAYARAMREHGCDGGRRVIAGDYTAQAGARAVERMLADGDMPTAIFAANDFVAAGAIDRLDAEGLRVPEDVSVVGYDDVFLAGLRGLSLTTVNQPRPEMGRLALAALVERIEEGRSDALHVRLTPELVVRSSTARPRGSALRLRA</sequence>
<protein>
    <submittedName>
        <fullName evidence="6">Transcriptional regulator</fullName>
    </submittedName>
</protein>
<evidence type="ECO:0000256" key="3">
    <source>
        <dbReference type="ARBA" id="ARBA00023125"/>
    </source>
</evidence>
<dbReference type="EMBL" id="QQZY01000001">
    <property type="protein sequence ID" value="RDI75708.1"/>
    <property type="molecule type" value="Genomic_DNA"/>
</dbReference>
<proteinExistence type="predicted"/>
<evidence type="ECO:0000313" key="6">
    <source>
        <dbReference type="EMBL" id="RDI75708.1"/>
    </source>
</evidence>
<comment type="caution">
    <text evidence="6">The sequence shown here is derived from an EMBL/GenBank/DDBJ whole genome shotgun (WGS) entry which is preliminary data.</text>
</comment>
<feature type="domain" description="HTH lacI-type" evidence="5">
    <location>
        <begin position="17"/>
        <end position="71"/>
    </location>
</feature>